<dbReference type="Proteomes" id="UP000092213">
    <property type="component" value="Chromosome"/>
</dbReference>
<gene>
    <name evidence="1" type="ORF">BAU08_01870</name>
</gene>
<evidence type="ECO:0000313" key="2">
    <source>
        <dbReference type="Proteomes" id="UP000092213"/>
    </source>
</evidence>
<organism evidence="1 2">
    <name type="scientific">Bordetella bronchialis</name>
    <dbReference type="NCBI Taxonomy" id="463025"/>
    <lineage>
        <taxon>Bacteria</taxon>
        <taxon>Pseudomonadati</taxon>
        <taxon>Pseudomonadota</taxon>
        <taxon>Betaproteobacteria</taxon>
        <taxon>Burkholderiales</taxon>
        <taxon>Alcaligenaceae</taxon>
        <taxon>Bordetella</taxon>
    </lineage>
</organism>
<dbReference type="AlphaFoldDB" id="A0A193FT79"/>
<name>A0A193FT79_9BORD</name>
<proteinExistence type="predicted"/>
<protein>
    <submittedName>
        <fullName evidence="1">Uncharacterized protein</fullName>
    </submittedName>
</protein>
<dbReference type="STRING" id="463025.BAU08_01870"/>
<reference evidence="1 2" key="1">
    <citation type="submission" date="2016-06" db="EMBL/GenBank/DDBJ databases">
        <title>Complete genome sequences of Bordetella bronchialis and Bordetella flabilis.</title>
        <authorList>
            <person name="LiPuma J.J."/>
            <person name="Spilker T."/>
        </authorList>
    </citation>
    <scope>NUCLEOTIDE SEQUENCE [LARGE SCALE GENOMIC DNA]</scope>
    <source>
        <strain evidence="1 2">AU17976</strain>
    </source>
</reference>
<dbReference type="EMBL" id="CP016171">
    <property type="protein sequence ID" value="ANN70254.1"/>
    <property type="molecule type" value="Genomic_DNA"/>
</dbReference>
<evidence type="ECO:0000313" key="1">
    <source>
        <dbReference type="EMBL" id="ANN70254.1"/>
    </source>
</evidence>
<accession>A0A193FT79</accession>
<sequence>MVIHAWRGLPAGRSLAKTGVARRASVTEGWGEQASRVRAAGQSISTELIGMAAFWLFCLTE</sequence>